<dbReference type="AlphaFoldDB" id="A0AA40HU45"/>
<feature type="compositionally biased region" description="Basic and acidic residues" evidence="1">
    <location>
        <begin position="33"/>
        <end position="46"/>
    </location>
</feature>
<gene>
    <name evidence="2" type="ORF">QTO34_002117</name>
</gene>
<protein>
    <submittedName>
        <fullName evidence="2">Uncharacterized protein</fullName>
    </submittedName>
</protein>
<evidence type="ECO:0000313" key="3">
    <source>
        <dbReference type="Proteomes" id="UP001177744"/>
    </source>
</evidence>
<organism evidence="2 3">
    <name type="scientific">Cnephaeus nilssonii</name>
    <name type="common">Northern bat</name>
    <name type="synonym">Eptesicus nilssonii</name>
    <dbReference type="NCBI Taxonomy" id="3371016"/>
    <lineage>
        <taxon>Eukaryota</taxon>
        <taxon>Metazoa</taxon>
        <taxon>Chordata</taxon>
        <taxon>Craniata</taxon>
        <taxon>Vertebrata</taxon>
        <taxon>Euteleostomi</taxon>
        <taxon>Mammalia</taxon>
        <taxon>Eutheria</taxon>
        <taxon>Laurasiatheria</taxon>
        <taxon>Chiroptera</taxon>
        <taxon>Yangochiroptera</taxon>
        <taxon>Vespertilionidae</taxon>
        <taxon>Cnephaeus</taxon>
    </lineage>
</organism>
<evidence type="ECO:0000256" key="1">
    <source>
        <dbReference type="SAM" id="MobiDB-lite"/>
    </source>
</evidence>
<dbReference type="Proteomes" id="UP001177744">
    <property type="component" value="Unassembled WGS sequence"/>
</dbReference>
<accession>A0AA40HU45</accession>
<feature type="compositionally biased region" description="Low complexity" evidence="1">
    <location>
        <begin position="136"/>
        <end position="147"/>
    </location>
</feature>
<feature type="compositionally biased region" description="Basic residues" evidence="1">
    <location>
        <begin position="54"/>
        <end position="65"/>
    </location>
</feature>
<feature type="compositionally biased region" description="Low complexity" evidence="1">
    <location>
        <begin position="261"/>
        <end position="272"/>
    </location>
</feature>
<reference evidence="2" key="1">
    <citation type="submission" date="2023-06" db="EMBL/GenBank/DDBJ databases">
        <title>Reference genome for the Northern bat (Eptesicus nilssonii), a most northern bat species.</title>
        <authorList>
            <person name="Laine V.N."/>
            <person name="Pulliainen A.T."/>
            <person name="Lilley T.M."/>
        </authorList>
    </citation>
    <scope>NUCLEOTIDE SEQUENCE</scope>
    <source>
        <strain evidence="2">BLF_Eptnil</strain>
        <tissue evidence="2">Kidney</tissue>
    </source>
</reference>
<feature type="compositionally biased region" description="Gly residues" evidence="1">
    <location>
        <begin position="203"/>
        <end position="216"/>
    </location>
</feature>
<feature type="compositionally biased region" description="Basic and acidic residues" evidence="1">
    <location>
        <begin position="93"/>
        <end position="102"/>
    </location>
</feature>
<sequence length="526" mass="56219">MDKAGTHREVKRLSGELEKSGMNQSLETVPENKVGEKDLQSKRSSEKPAGARRAGMKGKPKKRSPSLKDSAAGGTLNHLSPQEPAKQPLAQSDKQESSRATEEAPDLNSQVRAEGALPPQAEQDARRLQTPPGAPPEEGSPNSEGEGVQVNDLFETSWAPDQSDHPQTFLHLAASTSFRLATRDRSASRQHQFSSEGRDSGGAPIGGGQRKTGAGGKVVSAAKQSATPNSEFCHLPHGSSRSAGWEERGAGTRESPPPTPTASQSATLSPAPHASSQPNRGRSGILNISSAEGSDQLRPPASCAATKSLSSWAFSQSSCKDPSGAAWGEVQMVQTQEPVRERLSLSPMPAFSEPAGEESAFTGTTTDAFPNLGGADEENASLTQYLEIESCTQGPQREENQDREDNSPERSWEDPGHELNFPEANHATMSPCELSVHLPQEAVMAPGSPRLSLSLPLHLQILPPPWKLCAMGQGAEKQSVRWSVLKLAIKAQVTPWMLLLEPQFINIHLKKFAHGLRAGRGSKPST</sequence>
<dbReference type="PANTHER" id="PTHR47091:SF2">
    <property type="entry name" value="ALPHA-PROTEIN KINASE 2"/>
    <property type="match status" value="1"/>
</dbReference>
<feature type="compositionally biased region" description="Basic and acidic residues" evidence="1">
    <location>
        <begin position="396"/>
        <end position="417"/>
    </location>
</feature>
<comment type="caution">
    <text evidence="2">The sequence shown here is derived from an EMBL/GenBank/DDBJ whole genome shotgun (WGS) entry which is preliminary data.</text>
</comment>
<feature type="compositionally biased region" description="Polar residues" evidence="1">
    <location>
        <begin position="274"/>
        <end position="293"/>
    </location>
</feature>
<feature type="region of interest" description="Disordered" evidence="1">
    <location>
        <begin position="1"/>
        <end position="303"/>
    </location>
</feature>
<keyword evidence="3" id="KW-1185">Reference proteome</keyword>
<dbReference type="PANTHER" id="PTHR47091">
    <property type="entry name" value="ALPHA-PROTEIN KINASE 2-RELATED"/>
    <property type="match status" value="1"/>
</dbReference>
<proteinExistence type="predicted"/>
<feature type="region of interest" description="Disordered" evidence="1">
    <location>
        <begin position="390"/>
        <end position="424"/>
    </location>
</feature>
<evidence type="ECO:0000313" key="2">
    <source>
        <dbReference type="EMBL" id="KAK1337488.1"/>
    </source>
</evidence>
<name>A0AA40HU45_CNENI</name>
<dbReference type="EMBL" id="JAULJE010000011">
    <property type="protein sequence ID" value="KAK1337488.1"/>
    <property type="molecule type" value="Genomic_DNA"/>
</dbReference>
<dbReference type="GO" id="GO:0004674">
    <property type="term" value="F:protein serine/threonine kinase activity"/>
    <property type="evidence" value="ECO:0007669"/>
    <property type="project" value="UniProtKB-EC"/>
</dbReference>
<feature type="region of interest" description="Disordered" evidence="1">
    <location>
        <begin position="347"/>
        <end position="376"/>
    </location>
</feature>
<feature type="compositionally biased region" description="Basic and acidic residues" evidence="1">
    <location>
        <begin position="1"/>
        <end position="19"/>
    </location>
</feature>